<accession>A0A0W0GKT7</accession>
<name>A0A0W0GKT7_9CHLR</name>
<proteinExistence type="predicted"/>
<dbReference type="PANTHER" id="PTHR43278:SF4">
    <property type="entry name" value="NAD(P)H-DEPENDENT FMN-CONTAINING OXIDOREDUCTASE YWQN-RELATED"/>
    <property type="match status" value="1"/>
</dbReference>
<evidence type="ECO:0000256" key="1">
    <source>
        <dbReference type="ARBA" id="ARBA00022630"/>
    </source>
</evidence>
<organism evidence="4 5">
    <name type="scientific">Dehalogenimonas alkenigignens</name>
    <dbReference type="NCBI Taxonomy" id="1217799"/>
    <lineage>
        <taxon>Bacteria</taxon>
        <taxon>Bacillati</taxon>
        <taxon>Chloroflexota</taxon>
        <taxon>Dehalococcoidia</taxon>
        <taxon>Dehalococcoidales</taxon>
        <taxon>Dehalococcoidaceae</taxon>
        <taxon>Dehalogenimonas</taxon>
    </lineage>
</organism>
<evidence type="ECO:0000313" key="5">
    <source>
        <dbReference type="Proteomes" id="UP000053947"/>
    </source>
</evidence>
<sequence>MNVLGLSGSPRLGGNTSQLLHEALRGAESAGALTRFIDVASLQISGCLHCDYCSRTGDCKLNDDMRLIYEALSDADRVIIASPLHFMSVTAQLKAAIDRCQCLWARKYLLGRPPIEPKKTRKGLFIAAGGRKGQTLFEPARATVKALFIVLDIEYAGELFFSGVDGAGAVNNIEGALPKAFEAGRKLVE</sequence>
<dbReference type="GO" id="GO:0016491">
    <property type="term" value="F:oxidoreductase activity"/>
    <property type="evidence" value="ECO:0007669"/>
    <property type="project" value="InterPro"/>
</dbReference>
<feature type="domain" description="NADPH-dependent FMN reductase-like" evidence="3">
    <location>
        <begin position="1"/>
        <end position="133"/>
    </location>
</feature>
<dbReference type="Pfam" id="PF03358">
    <property type="entry name" value="FMN_red"/>
    <property type="match status" value="1"/>
</dbReference>
<protein>
    <submittedName>
        <fullName evidence="4">Multimeric flavodoxin WrbA</fullName>
    </submittedName>
</protein>
<evidence type="ECO:0000313" key="4">
    <source>
        <dbReference type="EMBL" id="KTB49157.1"/>
    </source>
</evidence>
<dbReference type="PANTHER" id="PTHR43278">
    <property type="entry name" value="NAD(P)H-DEPENDENT FMN-CONTAINING OXIDOREDUCTASE YWQN-RELATED"/>
    <property type="match status" value="1"/>
</dbReference>
<dbReference type="STRING" id="1217799.DEALK_00690"/>
<keyword evidence="5" id="KW-1185">Reference proteome</keyword>
<reference evidence="4 5" key="1">
    <citation type="submission" date="2015-06" db="EMBL/GenBank/DDBJ databases">
        <title>Genome sequence of the organohalide-respiring Dehalogenimonas alkenigignens type strain (IP3-3T).</title>
        <authorList>
            <person name="Key T.A."/>
            <person name="Richmond D.P."/>
            <person name="Bowman K.S."/>
            <person name="Cho Y.-J."/>
            <person name="Chun J."/>
            <person name="da Costa M.S."/>
            <person name="Rainey F.A."/>
            <person name="Moe W.M."/>
        </authorList>
    </citation>
    <scope>NUCLEOTIDE SEQUENCE [LARGE SCALE GENOMIC DNA]</scope>
    <source>
        <strain evidence="4 5">IP3-3</strain>
    </source>
</reference>
<evidence type="ECO:0000256" key="2">
    <source>
        <dbReference type="ARBA" id="ARBA00022643"/>
    </source>
</evidence>
<dbReference type="OrthoDB" id="9805976at2"/>
<keyword evidence="1" id="KW-0285">Flavoprotein</keyword>
<dbReference type="AlphaFoldDB" id="A0A0W0GKT7"/>
<dbReference type="SUPFAM" id="SSF52218">
    <property type="entry name" value="Flavoproteins"/>
    <property type="match status" value="1"/>
</dbReference>
<gene>
    <name evidence="4" type="ORF">DEALK_00690</name>
</gene>
<dbReference type="InterPro" id="IPR051796">
    <property type="entry name" value="ISF_SsuE-like"/>
</dbReference>
<dbReference type="InterPro" id="IPR005025">
    <property type="entry name" value="FMN_Rdtase-like_dom"/>
</dbReference>
<dbReference type="EMBL" id="LFDV01000001">
    <property type="protein sequence ID" value="KTB49157.1"/>
    <property type="molecule type" value="Genomic_DNA"/>
</dbReference>
<dbReference type="InterPro" id="IPR029039">
    <property type="entry name" value="Flavoprotein-like_sf"/>
</dbReference>
<comment type="caution">
    <text evidence="4">The sequence shown here is derived from an EMBL/GenBank/DDBJ whole genome shotgun (WGS) entry which is preliminary data.</text>
</comment>
<dbReference type="Proteomes" id="UP000053947">
    <property type="component" value="Unassembled WGS sequence"/>
</dbReference>
<dbReference type="RefSeq" id="WP_058437634.1">
    <property type="nucleotide sequence ID" value="NZ_KQ758903.1"/>
</dbReference>
<dbReference type="Gene3D" id="3.40.50.360">
    <property type="match status" value="1"/>
</dbReference>
<keyword evidence="2" id="KW-0288">FMN</keyword>
<evidence type="ECO:0000259" key="3">
    <source>
        <dbReference type="Pfam" id="PF03358"/>
    </source>
</evidence>